<protein>
    <submittedName>
        <fullName evidence="1">Uncharacterized protein</fullName>
    </submittedName>
</protein>
<name>B9YDD0_9FIRM</name>
<comment type="caution">
    <text evidence="1">The sequence shown here is derived from an EMBL/GenBank/DDBJ whole genome shotgun (WGS) entry which is preliminary data.</text>
</comment>
<gene>
    <name evidence="1" type="ORF">HOLDEFILI_03846</name>
</gene>
<dbReference type="EMBL" id="ACCF01000242">
    <property type="protein sequence ID" value="EEF65987.1"/>
    <property type="molecule type" value="Genomic_DNA"/>
</dbReference>
<dbReference type="Proteomes" id="UP000005950">
    <property type="component" value="Unassembled WGS sequence"/>
</dbReference>
<sequence length="39" mass="4623">MYARFLFQSTHRVSDATQKAERLFIQSLISIHAPRERCD</sequence>
<dbReference type="HOGENOM" id="CLU_3310938_0_0_9"/>
<accession>B9YDD0</accession>
<reference evidence="1 2" key="1">
    <citation type="submission" date="2008-12" db="EMBL/GenBank/DDBJ databases">
        <authorList>
            <person name="Fulton L."/>
            <person name="Clifton S."/>
            <person name="Fulton B."/>
            <person name="Xu J."/>
            <person name="Minx P."/>
            <person name="Pepin K.H."/>
            <person name="Johnson M."/>
            <person name="Bhonagiri V."/>
            <person name="Nash W.E."/>
            <person name="Mardis E.R."/>
            <person name="Wilson R.K."/>
        </authorList>
    </citation>
    <scope>NUCLEOTIDE SEQUENCE [LARGE SCALE GENOMIC DNA]</scope>
    <source>
        <strain evidence="1 2">DSM 12042</strain>
    </source>
</reference>
<reference evidence="1 2" key="2">
    <citation type="submission" date="2009-02" db="EMBL/GenBank/DDBJ databases">
        <title>Draft genome sequence of Holdemania filiformis DSM 12042.</title>
        <authorList>
            <person name="Sudarsanam P."/>
            <person name="Ley R."/>
            <person name="Guruge J."/>
            <person name="Turnbaugh P.J."/>
            <person name="Mahowald M."/>
            <person name="Liep D."/>
            <person name="Gordon J."/>
        </authorList>
    </citation>
    <scope>NUCLEOTIDE SEQUENCE [LARGE SCALE GENOMIC DNA]</scope>
    <source>
        <strain evidence="1 2">DSM 12042</strain>
    </source>
</reference>
<proteinExistence type="predicted"/>
<evidence type="ECO:0000313" key="2">
    <source>
        <dbReference type="Proteomes" id="UP000005950"/>
    </source>
</evidence>
<dbReference type="AlphaFoldDB" id="B9YDD0"/>
<evidence type="ECO:0000313" key="1">
    <source>
        <dbReference type="EMBL" id="EEF65987.1"/>
    </source>
</evidence>
<organism evidence="1 2">
    <name type="scientific">Holdemania filiformis DSM 12042</name>
    <dbReference type="NCBI Taxonomy" id="545696"/>
    <lineage>
        <taxon>Bacteria</taxon>
        <taxon>Bacillati</taxon>
        <taxon>Bacillota</taxon>
        <taxon>Erysipelotrichia</taxon>
        <taxon>Erysipelotrichales</taxon>
        <taxon>Erysipelotrichaceae</taxon>
        <taxon>Holdemania</taxon>
    </lineage>
</organism>